<dbReference type="GeneID" id="41962325"/>
<name>A0A6P8B384_PYRGI</name>
<gene>
    <name evidence="3" type="ORF">PgNI_07403</name>
</gene>
<organism evidence="2 3">
    <name type="scientific">Pyricularia grisea</name>
    <name type="common">Crabgrass-specific blast fungus</name>
    <name type="synonym">Magnaporthe grisea</name>
    <dbReference type="NCBI Taxonomy" id="148305"/>
    <lineage>
        <taxon>Eukaryota</taxon>
        <taxon>Fungi</taxon>
        <taxon>Dikarya</taxon>
        <taxon>Ascomycota</taxon>
        <taxon>Pezizomycotina</taxon>
        <taxon>Sordariomycetes</taxon>
        <taxon>Sordariomycetidae</taxon>
        <taxon>Magnaporthales</taxon>
        <taxon>Pyriculariaceae</taxon>
        <taxon>Pyricularia</taxon>
    </lineage>
</organism>
<evidence type="ECO:0000313" key="3">
    <source>
        <dbReference type="RefSeq" id="XP_030981590.1"/>
    </source>
</evidence>
<dbReference type="RefSeq" id="XP_030981590.1">
    <property type="nucleotide sequence ID" value="XM_031127416.1"/>
</dbReference>
<dbReference type="Proteomes" id="UP000515153">
    <property type="component" value="Unplaced"/>
</dbReference>
<sequence>MSFNTQSPTTNNSTGQQSGPQSSQRRAKKTWDRPDQAGAIDPRILSSPQHNSSEPSPDFASLLATAAAASITAAQAQFQLVIARDVDMDGGGSDGNTSSDEGSDGGTDDSTGATAMPETIEELATYSDEVIVAHATLLPYLAGRYTNPGLYLQLARVAFLAQARERPQFEPPKLEMVEPGTAVVERRREQSLGVMLMRHKLMLLEQQWEQPRQQQQPQQQEPAPRGGQDMDAGLLDQQEYQGHQVSGYCVDEDGDVEMEDAWL</sequence>
<evidence type="ECO:0000313" key="2">
    <source>
        <dbReference type="Proteomes" id="UP000515153"/>
    </source>
</evidence>
<reference evidence="3" key="1">
    <citation type="journal article" date="2019" name="Mol. Biol. Evol.">
        <title>Blast fungal genomes show frequent chromosomal changes, gene gains and losses, and effector gene turnover.</title>
        <authorList>
            <person name="Gomez Luciano L.B."/>
            <person name="Jason Tsai I."/>
            <person name="Chuma I."/>
            <person name="Tosa Y."/>
            <person name="Chen Y.H."/>
            <person name="Li J.Y."/>
            <person name="Li M.Y."/>
            <person name="Jade Lu M.Y."/>
            <person name="Nakayashiki H."/>
            <person name="Li W.H."/>
        </authorList>
    </citation>
    <scope>NUCLEOTIDE SEQUENCE</scope>
    <source>
        <strain evidence="3">NI907</strain>
    </source>
</reference>
<feature type="compositionally biased region" description="Low complexity" evidence="1">
    <location>
        <begin position="208"/>
        <end position="222"/>
    </location>
</feature>
<feature type="region of interest" description="Disordered" evidence="1">
    <location>
        <begin position="89"/>
        <end position="113"/>
    </location>
</feature>
<feature type="compositionally biased region" description="Polar residues" evidence="1">
    <location>
        <begin position="1"/>
        <end position="12"/>
    </location>
</feature>
<reference evidence="3" key="3">
    <citation type="submission" date="2025-08" db="UniProtKB">
        <authorList>
            <consortium name="RefSeq"/>
        </authorList>
    </citation>
    <scope>IDENTIFICATION</scope>
    <source>
        <strain evidence="3">NI907</strain>
    </source>
</reference>
<dbReference type="AlphaFoldDB" id="A0A6P8B384"/>
<dbReference type="KEGG" id="pgri:PgNI_07403"/>
<feature type="region of interest" description="Disordered" evidence="1">
    <location>
        <begin position="208"/>
        <end position="237"/>
    </location>
</feature>
<proteinExistence type="predicted"/>
<accession>A0A6P8B384</accession>
<feature type="compositionally biased region" description="Low complexity" evidence="1">
    <location>
        <begin position="13"/>
        <end position="24"/>
    </location>
</feature>
<evidence type="ECO:0000256" key="1">
    <source>
        <dbReference type="SAM" id="MobiDB-lite"/>
    </source>
</evidence>
<feature type="region of interest" description="Disordered" evidence="1">
    <location>
        <begin position="1"/>
        <end position="58"/>
    </location>
</feature>
<keyword evidence="2" id="KW-1185">Reference proteome</keyword>
<protein>
    <submittedName>
        <fullName evidence="3">Uncharacterized protein</fullName>
    </submittedName>
</protein>
<feature type="compositionally biased region" description="Polar residues" evidence="1">
    <location>
        <begin position="46"/>
        <end position="55"/>
    </location>
</feature>
<reference evidence="3" key="2">
    <citation type="submission" date="2019-10" db="EMBL/GenBank/DDBJ databases">
        <authorList>
            <consortium name="NCBI Genome Project"/>
        </authorList>
    </citation>
    <scope>NUCLEOTIDE SEQUENCE</scope>
    <source>
        <strain evidence="3">NI907</strain>
    </source>
</reference>